<keyword evidence="2 7" id="KW-0812">Transmembrane</keyword>
<keyword evidence="11" id="KW-1185">Reference proteome</keyword>
<feature type="transmembrane region" description="Helical" evidence="7">
    <location>
        <begin position="6"/>
        <end position="27"/>
    </location>
</feature>
<dbReference type="InterPro" id="IPR011527">
    <property type="entry name" value="ABC1_TM_dom"/>
</dbReference>
<dbReference type="SMART" id="SM00382">
    <property type="entry name" value="AAA"/>
    <property type="match status" value="1"/>
</dbReference>
<comment type="caution">
    <text evidence="10">The sequence shown here is derived from an EMBL/GenBank/DDBJ whole genome shotgun (WGS) entry which is preliminary data.</text>
</comment>
<evidence type="ECO:0000256" key="5">
    <source>
        <dbReference type="ARBA" id="ARBA00022989"/>
    </source>
</evidence>
<dbReference type="InterPro" id="IPR003439">
    <property type="entry name" value="ABC_transporter-like_ATP-bd"/>
</dbReference>
<evidence type="ECO:0000313" key="11">
    <source>
        <dbReference type="Proteomes" id="UP000014155"/>
    </source>
</evidence>
<feature type="transmembrane region" description="Helical" evidence="7">
    <location>
        <begin position="154"/>
        <end position="173"/>
    </location>
</feature>
<feature type="transmembrane region" description="Helical" evidence="7">
    <location>
        <begin position="228"/>
        <end position="248"/>
    </location>
</feature>
<reference evidence="10 11" key="1">
    <citation type="journal article" date="2013" name="Genome Announc.">
        <title>Draft Genome Sequence of the Cellulolytic, Mesophilic, Anaerobic Bacterium Clostridium termitidis Strain CT1112 (DSM 5398).</title>
        <authorList>
            <person name="Lal S."/>
            <person name="Ramachandran U."/>
            <person name="Zhang X."/>
            <person name="Munir R."/>
            <person name="Sparling R."/>
            <person name="Levin D.B."/>
        </authorList>
    </citation>
    <scope>NUCLEOTIDE SEQUENCE [LARGE SCALE GENOMIC DNA]</scope>
    <source>
        <strain evidence="10 11">CT1112</strain>
    </source>
</reference>
<dbReference type="AlphaFoldDB" id="S0FN42"/>
<dbReference type="NCBIfam" id="TIGR01194">
    <property type="entry name" value="cyc_pep_trnsptr"/>
    <property type="match status" value="1"/>
</dbReference>
<dbReference type="RefSeq" id="WP_004623660.1">
    <property type="nucleotide sequence ID" value="NZ_AORV01000016.1"/>
</dbReference>
<keyword evidence="4" id="KW-0067">ATP-binding</keyword>
<dbReference type="SUPFAM" id="SSF90123">
    <property type="entry name" value="ABC transporter transmembrane region"/>
    <property type="match status" value="1"/>
</dbReference>
<keyword evidence="3" id="KW-0547">Nucleotide-binding</keyword>
<dbReference type="InterPro" id="IPR039421">
    <property type="entry name" value="Type_1_exporter"/>
</dbReference>
<evidence type="ECO:0000256" key="2">
    <source>
        <dbReference type="ARBA" id="ARBA00022692"/>
    </source>
</evidence>
<evidence type="ECO:0000256" key="4">
    <source>
        <dbReference type="ARBA" id="ARBA00022840"/>
    </source>
</evidence>
<comment type="subcellular location">
    <subcellularLocation>
        <location evidence="1">Cell membrane</location>
        <topology evidence="1">Multi-pass membrane protein</topology>
    </subcellularLocation>
</comment>
<keyword evidence="5 7" id="KW-1133">Transmembrane helix</keyword>
<feature type="transmembrane region" description="Helical" evidence="7">
    <location>
        <begin position="254"/>
        <end position="273"/>
    </location>
</feature>
<dbReference type="PROSITE" id="PS50893">
    <property type="entry name" value="ABC_TRANSPORTER_2"/>
    <property type="match status" value="1"/>
</dbReference>
<evidence type="ECO:0000256" key="1">
    <source>
        <dbReference type="ARBA" id="ARBA00004651"/>
    </source>
</evidence>
<dbReference type="GO" id="GO:0005886">
    <property type="term" value="C:plasma membrane"/>
    <property type="evidence" value="ECO:0007669"/>
    <property type="project" value="UniProtKB-SubCell"/>
</dbReference>
<dbReference type="GO" id="GO:0005524">
    <property type="term" value="F:ATP binding"/>
    <property type="evidence" value="ECO:0007669"/>
    <property type="project" value="UniProtKB-KW"/>
</dbReference>
<evidence type="ECO:0000256" key="6">
    <source>
        <dbReference type="ARBA" id="ARBA00023136"/>
    </source>
</evidence>
<feature type="domain" description="ABC transmembrane type-1" evidence="9">
    <location>
        <begin position="122"/>
        <end position="397"/>
    </location>
</feature>
<sequence>MLQVSVAAISIICISVLFLIATLFFFIKGIWGIFSRKTKFIGFSIKGLIGFIFSVVLFLAVMYCIYHMPDILLASGTWPFLMVEGPISVIYAGLSLAIVVPVFYIYLIFSIYFVNSEEIPYFTLTGLSIIGGLGNTLLIFTINSAVNRNDRVDSGLYLYLIIGLVVFAACSVMSRNKLVVYTNQLVFNKRMQITDKILHMPYEEFEAFEQGSIQAALNNDTETISSSVNIIISGLTSVISLVCCLIYLGNLNIYGLFFSVVTILLAASIFYMAGMSVNKFWEKTRDIQNKFFKYIDELISGFKELYLNSSKKSEFRMDMQNTCQDYKESRSKGDFRFANVTVMGELLFTSVIGVVVFVFPLIFNNVDNATLNSYVFIYLYMSGAVNVLLNAMPNIVRISISWKRINQILNSISYEKKSRQNLSDACSSGSIELVLKDIVYEYRSEEGEENKMFSVGPVNCSFKAGEVTFITGGNGSGKSTLAKLITGLYSPKAGDTILNGSKIEPVDLGKYSSTIFSDFHLFEKLYGIDSESRSDEIKARLKELRLQDKVEVIDGMFSTTKLSTGQRKRLALMLCYLEDRPICLFDEWAADQDPEFRELFYNQLIKELKDRGKCVIAITHDDRYFDLADKVIKMERGKITGYVGEINNLQLDLVGV</sequence>
<accession>S0FN42</accession>
<evidence type="ECO:0000256" key="7">
    <source>
        <dbReference type="SAM" id="Phobius"/>
    </source>
</evidence>
<dbReference type="GO" id="GO:0015421">
    <property type="term" value="F:ABC-type oligopeptide transporter activity"/>
    <property type="evidence" value="ECO:0007669"/>
    <property type="project" value="TreeGrafter"/>
</dbReference>
<dbReference type="InterPro" id="IPR005898">
    <property type="entry name" value="Cyc_pep_transpt_SyrD/YojI"/>
</dbReference>
<dbReference type="PATRIC" id="fig|1195236.3.peg.622"/>
<dbReference type="PROSITE" id="PS50929">
    <property type="entry name" value="ABC_TM1F"/>
    <property type="match status" value="1"/>
</dbReference>
<dbReference type="InterPro" id="IPR036640">
    <property type="entry name" value="ABC1_TM_sf"/>
</dbReference>
<dbReference type="SUPFAM" id="SSF52540">
    <property type="entry name" value="P-loop containing nucleoside triphosphate hydrolases"/>
    <property type="match status" value="1"/>
</dbReference>
<evidence type="ECO:0000259" key="9">
    <source>
        <dbReference type="PROSITE" id="PS50929"/>
    </source>
</evidence>
<gene>
    <name evidence="10" type="ORF">CTER_0315</name>
</gene>
<keyword evidence="6 7" id="KW-0472">Membrane</keyword>
<dbReference type="EMBL" id="AORV01000016">
    <property type="protein sequence ID" value="EMS73660.1"/>
    <property type="molecule type" value="Genomic_DNA"/>
</dbReference>
<dbReference type="Gene3D" id="3.40.50.300">
    <property type="entry name" value="P-loop containing nucleotide triphosphate hydrolases"/>
    <property type="match status" value="1"/>
</dbReference>
<feature type="transmembrane region" description="Helical" evidence="7">
    <location>
        <begin position="48"/>
        <end position="69"/>
    </location>
</feature>
<organism evidence="10 11">
    <name type="scientific">Ruminiclostridium cellobioparum subsp. termitidis CT1112</name>
    <dbReference type="NCBI Taxonomy" id="1195236"/>
    <lineage>
        <taxon>Bacteria</taxon>
        <taxon>Bacillati</taxon>
        <taxon>Bacillota</taxon>
        <taxon>Clostridia</taxon>
        <taxon>Eubacteriales</taxon>
        <taxon>Oscillospiraceae</taxon>
        <taxon>Ruminiclostridium</taxon>
    </lineage>
</organism>
<dbReference type="GO" id="GO:1904680">
    <property type="term" value="F:peptide transmembrane transporter activity"/>
    <property type="evidence" value="ECO:0007669"/>
    <property type="project" value="InterPro"/>
</dbReference>
<feature type="domain" description="ABC transporter" evidence="8">
    <location>
        <begin position="433"/>
        <end position="654"/>
    </location>
</feature>
<dbReference type="Pfam" id="PF00664">
    <property type="entry name" value="ABC_membrane"/>
    <property type="match status" value="1"/>
</dbReference>
<dbReference type="GO" id="GO:0016887">
    <property type="term" value="F:ATP hydrolysis activity"/>
    <property type="evidence" value="ECO:0007669"/>
    <property type="project" value="InterPro"/>
</dbReference>
<dbReference type="Proteomes" id="UP000014155">
    <property type="component" value="Unassembled WGS sequence"/>
</dbReference>
<feature type="transmembrane region" description="Helical" evidence="7">
    <location>
        <begin position="337"/>
        <end position="363"/>
    </location>
</feature>
<proteinExistence type="predicted"/>
<feature type="transmembrane region" description="Helical" evidence="7">
    <location>
        <begin position="121"/>
        <end position="142"/>
    </location>
</feature>
<evidence type="ECO:0000313" key="10">
    <source>
        <dbReference type="EMBL" id="EMS73660.1"/>
    </source>
</evidence>
<dbReference type="InterPro" id="IPR003593">
    <property type="entry name" value="AAA+_ATPase"/>
</dbReference>
<dbReference type="InterPro" id="IPR027417">
    <property type="entry name" value="P-loop_NTPase"/>
</dbReference>
<dbReference type="eggNOG" id="COG4615">
    <property type="taxonomic scope" value="Bacteria"/>
</dbReference>
<dbReference type="PANTHER" id="PTHR43394:SF1">
    <property type="entry name" value="ATP-BINDING CASSETTE SUB-FAMILY B MEMBER 10, MITOCHONDRIAL"/>
    <property type="match status" value="1"/>
</dbReference>
<dbReference type="STRING" id="1195236.CTER_0315"/>
<protein>
    <submittedName>
        <fullName evidence="10">Cyclic peptide transporter</fullName>
    </submittedName>
</protein>
<feature type="transmembrane region" description="Helical" evidence="7">
    <location>
        <begin position="375"/>
        <end position="396"/>
    </location>
</feature>
<dbReference type="Gene3D" id="1.20.1560.10">
    <property type="entry name" value="ABC transporter type 1, transmembrane domain"/>
    <property type="match status" value="1"/>
</dbReference>
<feature type="transmembrane region" description="Helical" evidence="7">
    <location>
        <begin position="89"/>
        <end position="114"/>
    </location>
</feature>
<evidence type="ECO:0000259" key="8">
    <source>
        <dbReference type="PROSITE" id="PS50893"/>
    </source>
</evidence>
<dbReference type="Pfam" id="PF00005">
    <property type="entry name" value="ABC_tran"/>
    <property type="match status" value="1"/>
</dbReference>
<name>S0FN42_RUMCE</name>
<dbReference type="PANTHER" id="PTHR43394">
    <property type="entry name" value="ATP-DEPENDENT PERMEASE MDL1, MITOCHONDRIAL"/>
    <property type="match status" value="1"/>
</dbReference>
<evidence type="ECO:0000256" key="3">
    <source>
        <dbReference type="ARBA" id="ARBA00022741"/>
    </source>
</evidence>